<dbReference type="RefSeq" id="WP_221251850.1">
    <property type="nucleotide sequence ID" value="NZ_AP024355.1"/>
</dbReference>
<dbReference type="EMBL" id="AP024355">
    <property type="protein sequence ID" value="BCR04399.1"/>
    <property type="molecule type" value="Genomic_DNA"/>
</dbReference>
<name>A0ABM8HR47_9BACT</name>
<dbReference type="InterPro" id="IPR036061">
    <property type="entry name" value="CheW-like_dom_sf"/>
</dbReference>
<protein>
    <recommendedName>
        <fullName evidence="1">CheW-like domain-containing protein</fullName>
    </recommendedName>
</protein>
<dbReference type="Proteomes" id="UP001319827">
    <property type="component" value="Chromosome"/>
</dbReference>
<dbReference type="SMART" id="SM00260">
    <property type="entry name" value="CheW"/>
    <property type="match status" value="1"/>
</dbReference>
<dbReference type="Gene3D" id="2.30.30.40">
    <property type="entry name" value="SH3 Domains"/>
    <property type="match status" value="1"/>
</dbReference>
<sequence length="149" mass="16496">MADTVGLKLVFRISGIGFALPIGSLVEIREEVQGWLDRSEAAPERGLLGRLPHRGEMIPVRDLRMGFRLPQSEPQPGELLLVLAKGVHRWGILADAIEGIFPDAEFRVHPLPWLLASQDSMPYGRVVVRKGEPLVLCEPDMLEACWGAP</sequence>
<organism evidence="2 3">
    <name type="scientific">Desulfuromonas versatilis</name>
    <dbReference type="NCBI Taxonomy" id="2802975"/>
    <lineage>
        <taxon>Bacteria</taxon>
        <taxon>Pseudomonadati</taxon>
        <taxon>Thermodesulfobacteriota</taxon>
        <taxon>Desulfuromonadia</taxon>
        <taxon>Desulfuromonadales</taxon>
        <taxon>Desulfuromonadaceae</taxon>
        <taxon>Desulfuromonas</taxon>
    </lineage>
</organism>
<keyword evidence="3" id="KW-1185">Reference proteome</keyword>
<evidence type="ECO:0000259" key="1">
    <source>
        <dbReference type="PROSITE" id="PS50851"/>
    </source>
</evidence>
<feature type="domain" description="CheW-like" evidence="1">
    <location>
        <begin position="5"/>
        <end position="148"/>
    </location>
</feature>
<evidence type="ECO:0000313" key="3">
    <source>
        <dbReference type="Proteomes" id="UP001319827"/>
    </source>
</evidence>
<dbReference type="Gene3D" id="2.40.50.180">
    <property type="entry name" value="CheA-289, Domain 4"/>
    <property type="match status" value="1"/>
</dbReference>
<accession>A0ABM8HR47</accession>
<reference evidence="2 3" key="2">
    <citation type="journal article" date="2021" name="Int. J. Syst. Evol. Microbiol.">
        <title>Isolation and Polyphasic Characterization of Desulfuromonas versatilis sp. Nov., an Electrogenic Bacteria Capable of Versatile Metabolism Isolated from a Graphene Oxide-Reducing Enrichment Culture.</title>
        <authorList>
            <person name="Xie L."/>
            <person name="Yoshida N."/>
            <person name="Ishii S."/>
            <person name="Meng L."/>
        </authorList>
    </citation>
    <scope>NUCLEOTIDE SEQUENCE [LARGE SCALE GENOMIC DNA]</scope>
    <source>
        <strain evidence="2 3">NIT-T3</strain>
    </source>
</reference>
<reference evidence="2 3" key="1">
    <citation type="journal article" date="2016" name="C (Basel)">
        <title>Selective Growth of and Electricity Production by Marine Exoelectrogenic Bacteria in Self-Aggregated Hydrogel of Microbially Reduced Graphene Oxide.</title>
        <authorList>
            <person name="Yoshida N."/>
            <person name="Goto Y."/>
            <person name="Miyata Y."/>
        </authorList>
    </citation>
    <scope>NUCLEOTIDE SEQUENCE [LARGE SCALE GENOMIC DNA]</scope>
    <source>
        <strain evidence="2 3">NIT-T3</strain>
    </source>
</reference>
<gene>
    <name evidence="2" type="ORF">DESUT3_14680</name>
</gene>
<dbReference type="SUPFAM" id="SSF50341">
    <property type="entry name" value="CheW-like"/>
    <property type="match status" value="1"/>
</dbReference>
<dbReference type="Pfam" id="PF01584">
    <property type="entry name" value="CheW"/>
    <property type="match status" value="1"/>
</dbReference>
<proteinExistence type="predicted"/>
<dbReference type="InterPro" id="IPR002545">
    <property type="entry name" value="CheW-lke_dom"/>
</dbReference>
<dbReference type="PROSITE" id="PS50851">
    <property type="entry name" value="CHEW"/>
    <property type="match status" value="1"/>
</dbReference>
<evidence type="ECO:0000313" key="2">
    <source>
        <dbReference type="EMBL" id="BCR04399.1"/>
    </source>
</evidence>